<organism evidence="1">
    <name type="scientific">marine sediment metagenome</name>
    <dbReference type="NCBI Taxonomy" id="412755"/>
    <lineage>
        <taxon>unclassified sequences</taxon>
        <taxon>metagenomes</taxon>
        <taxon>ecological metagenomes</taxon>
    </lineage>
</organism>
<dbReference type="AlphaFoldDB" id="X1BHR9"/>
<reference evidence="1" key="1">
    <citation type="journal article" date="2014" name="Front. Microbiol.">
        <title>High frequency of phylogenetically diverse reductive dehalogenase-homologous genes in deep subseafloor sedimentary metagenomes.</title>
        <authorList>
            <person name="Kawai M."/>
            <person name="Futagami T."/>
            <person name="Toyoda A."/>
            <person name="Takaki Y."/>
            <person name="Nishi S."/>
            <person name="Hori S."/>
            <person name="Arai W."/>
            <person name="Tsubouchi T."/>
            <person name="Morono Y."/>
            <person name="Uchiyama I."/>
            <person name="Ito T."/>
            <person name="Fujiyama A."/>
            <person name="Inagaki F."/>
            <person name="Takami H."/>
        </authorList>
    </citation>
    <scope>NUCLEOTIDE SEQUENCE</scope>
    <source>
        <strain evidence="1">Expedition CK06-06</strain>
    </source>
</reference>
<sequence length="122" mass="13766">MKIPLSWLKEYINIKLSPQELAHRLTMAGVEVSHIQKSGKDTILELDLTTNRGDCASIIGVAREVSALINRPLRPPGISEKDKKQKGIICFQERRVPNRALTLSLLKVILFAFLGRRFLSMN</sequence>
<dbReference type="EMBL" id="BART01006922">
    <property type="protein sequence ID" value="GAG71596.1"/>
    <property type="molecule type" value="Genomic_DNA"/>
</dbReference>
<comment type="caution">
    <text evidence="1">The sequence shown here is derived from an EMBL/GenBank/DDBJ whole genome shotgun (WGS) entry which is preliminary data.</text>
</comment>
<gene>
    <name evidence="1" type="ORF">S01H4_15792</name>
</gene>
<evidence type="ECO:0000313" key="1">
    <source>
        <dbReference type="EMBL" id="GAG71596.1"/>
    </source>
</evidence>
<dbReference type="InterPro" id="IPR009061">
    <property type="entry name" value="DNA-bd_dom_put_sf"/>
</dbReference>
<dbReference type="Gene3D" id="3.30.56.10">
    <property type="match status" value="1"/>
</dbReference>
<dbReference type="FunFam" id="3.30.56.10:FF:000001">
    <property type="entry name" value="Phenylalanine--tRNA ligase beta subunit"/>
    <property type="match status" value="1"/>
</dbReference>
<dbReference type="SUPFAM" id="SSF46955">
    <property type="entry name" value="Putative DNA-binding domain"/>
    <property type="match status" value="1"/>
</dbReference>
<evidence type="ECO:0008006" key="2">
    <source>
        <dbReference type="Google" id="ProtNLM"/>
    </source>
</evidence>
<protein>
    <recommendedName>
        <fullName evidence="2">tRNA-binding domain-containing protein</fullName>
    </recommendedName>
</protein>
<name>X1BHR9_9ZZZZ</name>
<proteinExistence type="predicted"/>
<accession>X1BHR9</accession>
<feature type="non-terminal residue" evidence="1">
    <location>
        <position position="122"/>
    </location>
</feature>